<reference evidence="1" key="1">
    <citation type="submission" date="2020-05" db="EMBL/GenBank/DDBJ databases">
        <authorList>
            <person name="Chiriac C."/>
            <person name="Salcher M."/>
            <person name="Ghai R."/>
            <person name="Kavagutti S V."/>
        </authorList>
    </citation>
    <scope>NUCLEOTIDE SEQUENCE</scope>
</reference>
<dbReference type="AntiFam" id="ANF00141">
    <property type="entry name" value="Shadow ORF (opposite guaB)"/>
</dbReference>
<organism evidence="1">
    <name type="scientific">freshwater metagenome</name>
    <dbReference type="NCBI Taxonomy" id="449393"/>
    <lineage>
        <taxon>unclassified sequences</taxon>
        <taxon>metagenomes</taxon>
        <taxon>ecological metagenomes</taxon>
    </lineage>
</organism>
<proteinExistence type="predicted"/>
<evidence type="ECO:0000313" key="1">
    <source>
        <dbReference type="EMBL" id="CAB4550925.1"/>
    </source>
</evidence>
<dbReference type="AlphaFoldDB" id="A0A6J6CIF2"/>
<gene>
    <name evidence="1" type="ORF">UFOPK1421_01277</name>
</gene>
<name>A0A6J6CIF2_9ZZZZ</name>
<accession>A0A6J6CIF2</accession>
<dbReference type="EMBL" id="CAEZSL010000163">
    <property type="protein sequence ID" value="CAB4550925.1"/>
    <property type="molecule type" value="Genomic_DNA"/>
</dbReference>
<sequence length="152" mass="17233">MCGINTYRINAGLHECIDSLLKISANAHCRSTAQTATLILRGMGMLCGFQNIFDSNQTHQGPIAVDKRQLLQAMLTENCSRLRQCRTHRSGDQRCSRHKVSNRTRKILGFTKTGVAVRQNANKFALSIDDRNTRNMKLRHDVFGILQCCRNR</sequence>
<protein>
    <submittedName>
        <fullName evidence="1">Unannotated protein</fullName>
    </submittedName>
</protein>